<evidence type="ECO:0000256" key="1">
    <source>
        <dbReference type="SAM" id="Phobius"/>
    </source>
</evidence>
<evidence type="ECO:0000313" key="2">
    <source>
        <dbReference type="EMBL" id="MDN3705551.1"/>
    </source>
</evidence>
<feature type="transmembrane region" description="Helical" evidence="1">
    <location>
        <begin position="98"/>
        <end position="117"/>
    </location>
</feature>
<dbReference type="EMBL" id="JAUFQU010000001">
    <property type="protein sequence ID" value="MDN3705551.1"/>
    <property type="molecule type" value="Genomic_DNA"/>
</dbReference>
<reference evidence="3" key="1">
    <citation type="journal article" date="2019" name="Int. J. Syst. Evol. Microbiol.">
        <title>The Global Catalogue of Microorganisms (GCM) 10K type strain sequencing project: providing services to taxonomists for standard genome sequencing and annotation.</title>
        <authorList>
            <consortium name="The Broad Institute Genomics Platform"/>
            <consortium name="The Broad Institute Genome Sequencing Center for Infectious Disease"/>
            <person name="Wu L."/>
            <person name="Ma J."/>
        </authorList>
    </citation>
    <scope>NUCLEOTIDE SEQUENCE [LARGE SCALE GENOMIC DNA]</scope>
    <source>
        <strain evidence="3">CECT 7184</strain>
    </source>
</reference>
<evidence type="ECO:0000313" key="3">
    <source>
        <dbReference type="Proteomes" id="UP001242368"/>
    </source>
</evidence>
<feature type="transmembrane region" description="Helical" evidence="1">
    <location>
        <begin position="190"/>
        <end position="213"/>
    </location>
</feature>
<gene>
    <name evidence="2" type="ORF">QW060_00165</name>
</gene>
<keyword evidence="3" id="KW-1185">Reference proteome</keyword>
<sequence>MKKINEQQVELLFEFTRKHFVEYYDVQVELVDHLANGIEEQWLTQPNLTFDEALKIEFKKFGIFGFTDLVADKQSELSRYYYKLIWNEFKNFFNFPKIILTTGLLFFFYNVYALIGANFTVAYLGYTFFMVALLVYCMIDNLMFVKKLKKIETDKKWLITGVSRVVCWTPLFLGFYLSNSLFGFFEDSPAMTSSGLIIITLISTVNSLLFLIVKTKIKPLFLEEVKLVQKRFA</sequence>
<keyword evidence="1" id="KW-1133">Transmembrane helix</keyword>
<comment type="caution">
    <text evidence="2">The sequence shown here is derived from an EMBL/GenBank/DDBJ whole genome shotgun (WGS) entry which is preliminary data.</text>
</comment>
<proteinExistence type="predicted"/>
<dbReference type="RefSeq" id="WP_290361717.1">
    <property type="nucleotide sequence ID" value="NZ_JAUFQU010000001.1"/>
</dbReference>
<name>A0ABT8CN21_9FLAO</name>
<feature type="transmembrane region" description="Helical" evidence="1">
    <location>
        <begin position="123"/>
        <end position="145"/>
    </location>
</feature>
<protein>
    <submittedName>
        <fullName evidence="2">Uncharacterized protein</fullName>
    </submittedName>
</protein>
<feature type="transmembrane region" description="Helical" evidence="1">
    <location>
        <begin position="157"/>
        <end position="178"/>
    </location>
</feature>
<keyword evidence="1" id="KW-0472">Membrane</keyword>
<organism evidence="2 3">
    <name type="scientific">Paenimyroides ceti</name>
    <dbReference type="NCBI Taxonomy" id="395087"/>
    <lineage>
        <taxon>Bacteria</taxon>
        <taxon>Pseudomonadati</taxon>
        <taxon>Bacteroidota</taxon>
        <taxon>Flavobacteriia</taxon>
        <taxon>Flavobacteriales</taxon>
        <taxon>Flavobacteriaceae</taxon>
        <taxon>Paenimyroides</taxon>
    </lineage>
</organism>
<dbReference type="Proteomes" id="UP001242368">
    <property type="component" value="Unassembled WGS sequence"/>
</dbReference>
<keyword evidence="1" id="KW-0812">Transmembrane</keyword>
<accession>A0ABT8CN21</accession>